<dbReference type="InterPro" id="IPR016159">
    <property type="entry name" value="Cullin_repeat-like_dom_sf"/>
</dbReference>
<dbReference type="AlphaFoldDB" id="A0A0D9WA76"/>
<dbReference type="Proteomes" id="UP000032180">
    <property type="component" value="Chromosome 4"/>
</dbReference>
<proteinExistence type="inferred from homology"/>
<name>A0A0D9WA76_9ORYZ</name>
<dbReference type="HOGENOM" id="CLU_090464_0_0_1"/>
<dbReference type="InterPro" id="IPR001373">
    <property type="entry name" value="Cullin_N"/>
</dbReference>
<dbReference type="STRING" id="77586.A0A0D9WA76"/>
<dbReference type="GO" id="GO:0006511">
    <property type="term" value="P:ubiquitin-dependent protein catabolic process"/>
    <property type="evidence" value="ECO:0007669"/>
    <property type="project" value="InterPro"/>
</dbReference>
<dbReference type="PANTHER" id="PTHR11932">
    <property type="entry name" value="CULLIN"/>
    <property type="match status" value="1"/>
</dbReference>
<comment type="similarity">
    <text evidence="1">Belongs to the cullin family.</text>
</comment>
<reference evidence="4" key="2">
    <citation type="submission" date="2013-12" db="EMBL/GenBank/DDBJ databases">
        <authorList>
            <person name="Yu Y."/>
            <person name="Lee S."/>
            <person name="de Baynast K."/>
            <person name="Wissotski M."/>
            <person name="Liu L."/>
            <person name="Talag J."/>
            <person name="Goicoechea J."/>
            <person name="Angelova A."/>
            <person name="Jetty R."/>
            <person name="Kudrna D."/>
            <person name="Golser W."/>
            <person name="Rivera L."/>
            <person name="Zhang J."/>
            <person name="Wing R."/>
        </authorList>
    </citation>
    <scope>NUCLEOTIDE SEQUENCE</scope>
</reference>
<evidence type="ECO:0000313" key="4">
    <source>
        <dbReference type="Proteomes" id="UP000032180"/>
    </source>
</evidence>
<accession>A0A0D9WA76</accession>
<keyword evidence="4" id="KW-1185">Reference proteome</keyword>
<dbReference type="EnsemblPlants" id="LPERR04G22710.1">
    <property type="protein sequence ID" value="LPERR04G22710.1"/>
    <property type="gene ID" value="LPERR04G22710"/>
</dbReference>
<dbReference type="InterPro" id="IPR045093">
    <property type="entry name" value="Cullin"/>
</dbReference>
<dbReference type="Pfam" id="PF00888">
    <property type="entry name" value="Cullin"/>
    <property type="match status" value="1"/>
</dbReference>
<evidence type="ECO:0000256" key="1">
    <source>
        <dbReference type="ARBA" id="ARBA00006019"/>
    </source>
</evidence>
<dbReference type="Gramene" id="LPERR04G22710.1">
    <property type="protein sequence ID" value="LPERR04G22710.1"/>
    <property type="gene ID" value="LPERR04G22710"/>
</dbReference>
<organism evidence="3 4">
    <name type="scientific">Leersia perrieri</name>
    <dbReference type="NCBI Taxonomy" id="77586"/>
    <lineage>
        <taxon>Eukaryota</taxon>
        <taxon>Viridiplantae</taxon>
        <taxon>Streptophyta</taxon>
        <taxon>Embryophyta</taxon>
        <taxon>Tracheophyta</taxon>
        <taxon>Spermatophyta</taxon>
        <taxon>Magnoliopsida</taxon>
        <taxon>Liliopsida</taxon>
        <taxon>Poales</taxon>
        <taxon>Poaceae</taxon>
        <taxon>BOP clade</taxon>
        <taxon>Oryzoideae</taxon>
        <taxon>Oryzeae</taxon>
        <taxon>Oryzinae</taxon>
        <taxon>Leersia</taxon>
    </lineage>
</organism>
<dbReference type="GO" id="GO:0031625">
    <property type="term" value="F:ubiquitin protein ligase binding"/>
    <property type="evidence" value="ECO:0007669"/>
    <property type="project" value="InterPro"/>
</dbReference>
<protein>
    <recommendedName>
        <fullName evidence="2">Cullin N-terminal domain-containing protein</fullName>
    </recommendedName>
</protein>
<feature type="domain" description="Cullin N-terminal" evidence="2">
    <location>
        <begin position="31"/>
        <end position="189"/>
    </location>
</feature>
<dbReference type="SUPFAM" id="SSF74788">
    <property type="entry name" value="Cullin repeat-like"/>
    <property type="match status" value="1"/>
</dbReference>
<reference evidence="3" key="3">
    <citation type="submission" date="2015-04" db="UniProtKB">
        <authorList>
            <consortium name="EnsemblPlants"/>
        </authorList>
    </citation>
    <scope>IDENTIFICATION</scope>
</reference>
<dbReference type="Gene3D" id="1.20.1310.10">
    <property type="entry name" value="Cullin Repeats"/>
    <property type="match status" value="1"/>
</dbReference>
<reference evidence="3 4" key="1">
    <citation type="submission" date="2012-08" db="EMBL/GenBank/DDBJ databases">
        <title>Oryza genome evolution.</title>
        <authorList>
            <person name="Wing R.A."/>
        </authorList>
    </citation>
    <scope>NUCLEOTIDE SEQUENCE</scope>
</reference>
<dbReference type="eggNOG" id="KOG2166">
    <property type="taxonomic scope" value="Eukaryota"/>
</dbReference>
<evidence type="ECO:0000259" key="2">
    <source>
        <dbReference type="Pfam" id="PF00888"/>
    </source>
</evidence>
<evidence type="ECO:0000313" key="3">
    <source>
        <dbReference type="EnsemblPlants" id="LPERR04G22710.1"/>
    </source>
</evidence>
<sequence>MTPSRHYRIQSYCFNGVPMDAATAAGNCKAVTDAIRDIYAQEDMGSLVFEELYRCAYNLVLHGQGELLYTEMEKAMAAEVEGIRGSLSAVADDSGEFLQELLSKWHLHTKAVAAIRDIVKYMDRMFVVANGKASVHDLGVKIWRDSVVCSGDVMPRLVEAVRRERPAAEEPAGDVMAGVDKMLAELGDEVHRGVMDASSADE</sequence>